<protein>
    <recommendedName>
        <fullName evidence="3">DUF2199 domain-containing protein</fullName>
    </recommendedName>
</protein>
<evidence type="ECO:0000313" key="1">
    <source>
        <dbReference type="EMBL" id="MET9845565.1"/>
    </source>
</evidence>
<keyword evidence="2" id="KW-1185">Reference proteome</keyword>
<organism evidence="1 2">
    <name type="scientific">Streptomyces ossamyceticus</name>
    <dbReference type="NCBI Taxonomy" id="249581"/>
    <lineage>
        <taxon>Bacteria</taxon>
        <taxon>Bacillati</taxon>
        <taxon>Actinomycetota</taxon>
        <taxon>Actinomycetes</taxon>
        <taxon>Kitasatosporales</taxon>
        <taxon>Streptomycetaceae</taxon>
        <taxon>Streptomyces</taxon>
    </lineage>
</organism>
<dbReference type="EMBL" id="JBEXPZ010000015">
    <property type="protein sequence ID" value="MET9845565.1"/>
    <property type="molecule type" value="Genomic_DNA"/>
</dbReference>
<proteinExistence type="predicted"/>
<gene>
    <name evidence="1" type="ORF">ABZZ21_13425</name>
</gene>
<dbReference type="Proteomes" id="UP001550210">
    <property type="component" value="Unassembled WGS sequence"/>
</dbReference>
<dbReference type="RefSeq" id="WP_355396479.1">
    <property type="nucleotide sequence ID" value="NZ_JBEGHN010000001.1"/>
</dbReference>
<sequence length="215" mass="24160">MTIDRPGLPGDLPPAEVLWARWSLVAVLEATTADEGEGHHRTGTWVDDEGLHLDDCGCTWWTFEERGEGRYVLYGEDESSGVKWHEPPVDMLVGAPDWLPHESLQDLLKGWQLGCVYWYENGAWARAPYPATLHDDGLDCGMSRFVDRKDVLRTIADSDHGAMPAHDAETLLTHAEAHRLTPDLLMSLVDAPDRREPDRPAMTRALERAGLNRTR</sequence>
<evidence type="ECO:0000313" key="2">
    <source>
        <dbReference type="Proteomes" id="UP001550210"/>
    </source>
</evidence>
<accession>A0ABV2UVI2</accession>
<name>A0ABV2UVI2_9ACTN</name>
<reference evidence="1 2" key="1">
    <citation type="submission" date="2024-06" db="EMBL/GenBank/DDBJ databases">
        <title>The Natural Products Discovery Center: Release of the First 8490 Sequenced Strains for Exploring Actinobacteria Biosynthetic Diversity.</title>
        <authorList>
            <person name="Kalkreuter E."/>
            <person name="Kautsar S.A."/>
            <person name="Yang D."/>
            <person name="Bader C.D."/>
            <person name="Teijaro C.N."/>
            <person name="Fluegel L."/>
            <person name="Davis C.M."/>
            <person name="Simpson J.R."/>
            <person name="Lauterbach L."/>
            <person name="Steele A.D."/>
            <person name="Gui C."/>
            <person name="Meng S."/>
            <person name="Li G."/>
            <person name="Viehrig K."/>
            <person name="Ye F."/>
            <person name="Su P."/>
            <person name="Kiefer A.F."/>
            <person name="Nichols A."/>
            <person name="Cepeda A.J."/>
            <person name="Yan W."/>
            <person name="Fan B."/>
            <person name="Jiang Y."/>
            <person name="Adhikari A."/>
            <person name="Zheng C.-J."/>
            <person name="Schuster L."/>
            <person name="Cowan T.M."/>
            <person name="Smanski M.J."/>
            <person name="Chevrette M.G."/>
            <person name="De Carvalho L.P.S."/>
            <person name="Shen B."/>
        </authorList>
    </citation>
    <scope>NUCLEOTIDE SEQUENCE [LARGE SCALE GENOMIC DNA]</scope>
    <source>
        <strain evidence="1 2">NPDC006434</strain>
    </source>
</reference>
<comment type="caution">
    <text evidence="1">The sequence shown here is derived from an EMBL/GenBank/DDBJ whole genome shotgun (WGS) entry which is preliminary data.</text>
</comment>
<evidence type="ECO:0008006" key="3">
    <source>
        <dbReference type="Google" id="ProtNLM"/>
    </source>
</evidence>